<name>A0A078M3A8_9BACL</name>
<protein>
    <submittedName>
        <fullName evidence="1">Uncharacterized protein</fullName>
    </submittedName>
</protein>
<reference evidence="1" key="1">
    <citation type="submission" date="2014-07" db="EMBL/GenBank/DDBJ databases">
        <authorList>
            <person name="Urmite Genomes Urmite Genomes"/>
        </authorList>
    </citation>
    <scope>NUCLEOTIDE SEQUENCE</scope>
    <source>
        <strain evidence="1">13S34_air</strain>
    </source>
</reference>
<dbReference type="HOGENOM" id="CLU_1394867_0_0_9"/>
<accession>A0A078M3A8</accession>
<gene>
    <name evidence="1" type="ORF">BN1050_01118</name>
</gene>
<dbReference type="PATRIC" id="fig|1461583.4.peg.1079"/>
<dbReference type="AlphaFoldDB" id="A0A078M3A8"/>
<sequence length="195" mass="22710">MKIIFHEQEVILEDAVPHIVFEVIQQMLTDRYYFDYFIIDGLRMDGDPLYIIEDYVSDAEVIEVIAIEATQFIVGLQQSMAGYVTTALPTLRITVERFQQQEATAQQWQDLHDLLEGMQWLQQVYATVASFTYVPKEWLTLQQIFVQLIQVLPQLASHLEAKNQQGIAHLLQITIYHAFEQIADQLHLFVEQPKN</sequence>
<evidence type="ECO:0000313" key="1">
    <source>
        <dbReference type="EMBL" id="CEA02063.1"/>
    </source>
</evidence>
<dbReference type="EMBL" id="LN483074">
    <property type="protein sequence ID" value="CEA02063.1"/>
    <property type="molecule type" value="Genomic_DNA"/>
</dbReference>
<proteinExistence type="predicted"/>
<organism evidence="1">
    <name type="scientific">Metalysinibacillus saudimassiliensis</name>
    <dbReference type="NCBI Taxonomy" id="1461583"/>
    <lineage>
        <taxon>Bacteria</taxon>
        <taxon>Bacillati</taxon>
        <taxon>Bacillota</taxon>
        <taxon>Bacilli</taxon>
        <taxon>Bacillales</taxon>
        <taxon>Caryophanaceae</taxon>
        <taxon>Metalysinibacillus</taxon>
    </lineage>
</organism>